<dbReference type="InterPro" id="IPR000866">
    <property type="entry name" value="AhpC/TSA"/>
</dbReference>
<protein>
    <submittedName>
        <fullName evidence="3">TlpA family protein disulfide reductase</fullName>
    </submittedName>
</protein>
<dbReference type="Gene3D" id="3.40.30.10">
    <property type="entry name" value="Glutaredoxin"/>
    <property type="match status" value="1"/>
</dbReference>
<dbReference type="Pfam" id="PF00578">
    <property type="entry name" value="AhpC-TSA"/>
    <property type="match status" value="1"/>
</dbReference>
<dbReference type="InterPro" id="IPR050553">
    <property type="entry name" value="Thioredoxin_ResA/DsbE_sf"/>
</dbReference>
<dbReference type="GO" id="GO:0016209">
    <property type="term" value="F:antioxidant activity"/>
    <property type="evidence" value="ECO:0007669"/>
    <property type="project" value="InterPro"/>
</dbReference>
<evidence type="ECO:0000259" key="2">
    <source>
        <dbReference type="PROSITE" id="PS51352"/>
    </source>
</evidence>
<evidence type="ECO:0000256" key="1">
    <source>
        <dbReference type="ARBA" id="ARBA00023157"/>
    </source>
</evidence>
<reference evidence="3 4" key="1">
    <citation type="journal article" date="2016" name="Int. J. Syst. Evol. Microbiol.">
        <title>Oceanobacillus halophilus sp. nov., a novel moderately halophilic bacterium from a hypersaline lake.</title>
        <authorList>
            <person name="Amoozegar M.A."/>
            <person name="Bagheri M."/>
            <person name="Makhdoumi A."/>
            <person name="Nikou M.M."/>
            <person name="Fazeli S.A.S."/>
            <person name="Schumann P."/>
            <person name="Sproer C."/>
            <person name="Sanchez-Porro C."/>
            <person name="Ventosa A."/>
        </authorList>
    </citation>
    <scope>NUCLEOTIDE SEQUENCE [LARGE SCALE GENOMIC DNA]</scope>
    <source>
        <strain evidence="3 4">DSM 23996</strain>
    </source>
</reference>
<dbReference type="Proteomes" id="UP000269301">
    <property type="component" value="Unassembled WGS sequence"/>
</dbReference>
<evidence type="ECO:0000313" key="3">
    <source>
        <dbReference type="EMBL" id="RKQ31354.1"/>
    </source>
</evidence>
<organism evidence="3 4">
    <name type="scientific">Oceanobacillus halophilus</name>
    <dbReference type="NCBI Taxonomy" id="930130"/>
    <lineage>
        <taxon>Bacteria</taxon>
        <taxon>Bacillati</taxon>
        <taxon>Bacillota</taxon>
        <taxon>Bacilli</taxon>
        <taxon>Bacillales</taxon>
        <taxon>Bacillaceae</taxon>
        <taxon>Oceanobacillus</taxon>
    </lineage>
</organism>
<keyword evidence="1" id="KW-1015">Disulfide bond</keyword>
<accession>A0A494ZXP8</accession>
<dbReference type="SUPFAM" id="SSF52833">
    <property type="entry name" value="Thioredoxin-like"/>
    <property type="match status" value="1"/>
</dbReference>
<dbReference type="InterPro" id="IPR013766">
    <property type="entry name" value="Thioredoxin_domain"/>
</dbReference>
<feature type="domain" description="Thioredoxin" evidence="2">
    <location>
        <begin position="31"/>
        <end position="168"/>
    </location>
</feature>
<dbReference type="EMBL" id="RBZP01000013">
    <property type="protein sequence ID" value="RKQ31354.1"/>
    <property type="molecule type" value="Genomic_DNA"/>
</dbReference>
<dbReference type="PROSITE" id="PS00194">
    <property type="entry name" value="THIOREDOXIN_1"/>
    <property type="match status" value="1"/>
</dbReference>
<name>A0A494ZXP8_9BACI</name>
<dbReference type="OrthoDB" id="25753at2"/>
<comment type="caution">
    <text evidence="3">The sequence shown here is derived from an EMBL/GenBank/DDBJ whole genome shotgun (WGS) entry which is preliminary data.</text>
</comment>
<keyword evidence="4" id="KW-1185">Reference proteome</keyword>
<proteinExistence type="predicted"/>
<dbReference type="InterPro" id="IPR017937">
    <property type="entry name" value="Thioredoxin_CS"/>
</dbReference>
<dbReference type="GO" id="GO:0016491">
    <property type="term" value="F:oxidoreductase activity"/>
    <property type="evidence" value="ECO:0007669"/>
    <property type="project" value="InterPro"/>
</dbReference>
<dbReference type="CDD" id="cd02966">
    <property type="entry name" value="TlpA_like_family"/>
    <property type="match status" value="1"/>
</dbReference>
<dbReference type="PANTHER" id="PTHR42852:SF17">
    <property type="entry name" value="THIOREDOXIN-LIKE PROTEIN HI_1115"/>
    <property type="match status" value="1"/>
</dbReference>
<dbReference type="InterPro" id="IPR036249">
    <property type="entry name" value="Thioredoxin-like_sf"/>
</dbReference>
<gene>
    <name evidence="3" type="ORF">D8M06_13915</name>
</gene>
<dbReference type="RefSeq" id="WP_121205015.1">
    <property type="nucleotide sequence ID" value="NZ_RBZP01000013.1"/>
</dbReference>
<evidence type="ECO:0000313" key="4">
    <source>
        <dbReference type="Proteomes" id="UP000269301"/>
    </source>
</evidence>
<dbReference type="PANTHER" id="PTHR42852">
    <property type="entry name" value="THIOL:DISULFIDE INTERCHANGE PROTEIN DSBE"/>
    <property type="match status" value="1"/>
</dbReference>
<sequence>MKKILSIPILLGIFFSVFLIGNVVAEEKEGLEIGNKAPDFEVTTLKGEEIQLSDLEGKPVMLNFWATWCPPCRTEMPDMQKFQENHDVTVLAVNLTDTEANKESVNQFVEQFGLTFQVGLDSDGSVAKTYRINPIPTTFMIDSKGEISHKTFGAMKYETMVEELEKMN</sequence>
<dbReference type="PROSITE" id="PS51352">
    <property type="entry name" value="THIOREDOXIN_2"/>
    <property type="match status" value="1"/>
</dbReference>
<dbReference type="AlphaFoldDB" id="A0A494ZXP8"/>